<dbReference type="RefSeq" id="WP_311160211.1">
    <property type="nucleotide sequence ID" value="NZ_JAVQLW010000001.1"/>
</dbReference>
<accession>A0ABU2HSL5</accession>
<dbReference type="Pfam" id="PF19872">
    <property type="entry name" value="DUF6345"/>
    <property type="match status" value="1"/>
</dbReference>
<evidence type="ECO:0000313" key="1">
    <source>
        <dbReference type="EMBL" id="MDS9468040.1"/>
    </source>
</evidence>
<reference evidence="2" key="1">
    <citation type="submission" date="2023-07" db="EMBL/GenBank/DDBJ databases">
        <title>Paracoccus sp. MBLB3053 whole genome sequence.</title>
        <authorList>
            <person name="Hwang C.Y."/>
            <person name="Cho E.-S."/>
            <person name="Seo M.-J."/>
        </authorList>
    </citation>
    <scope>NUCLEOTIDE SEQUENCE [LARGE SCALE GENOMIC DNA]</scope>
    <source>
        <strain evidence="2">MBLB3053</strain>
    </source>
</reference>
<gene>
    <name evidence="1" type="ORF">RGQ15_10730</name>
</gene>
<evidence type="ECO:0000313" key="2">
    <source>
        <dbReference type="Proteomes" id="UP001269144"/>
    </source>
</evidence>
<name>A0ABU2HSL5_9RHOB</name>
<comment type="caution">
    <text evidence="1">The sequence shown here is derived from an EMBL/GenBank/DDBJ whole genome shotgun (WGS) entry which is preliminary data.</text>
</comment>
<protein>
    <submittedName>
        <fullName evidence="1">DUF6345 domain-containing protein</fullName>
    </submittedName>
</protein>
<keyword evidence="2" id="KW-1185">Reference proteome</keyword>
<sequence>MTHQSLGMATVKSPSAILFPTLGSLSERSDPAEPGVGLTEPIYGACSAETYRAAGALHAAHRDAGGFLDQVDRYATPDFWRRDGAVKSWLYSRDENDIQADQDIDAVRVFYHAGHGAMEPSGSFRLPMGALSNGSDACQSSELMSFGADRLRYLFWSASQSLRVADGHTPLRSWAKANRGLRMMFGFDSVEWDSSDQGDLFWRHWRMGKSFSQSWLDAAADVSQEQIPTVCAMGETQDEALANLYGENRFMSGRAKCDWWAWRWNLPLSQQRREPLSQLPAMFPRIRLVHADNDHALAAEVLKRMGAGIHLLEPVPRGMSISFGDMRFSRSETGSILLEFGRQSRGAGKSPNLQRRPLISQARAALRHHGFVLPRQSDHCFDRILLSMSAGRSLSGSGKLPETIDEIIVQFRQTIENMPVISADAGYLRVVFRADGSLLRIESTLRQVAGIRPAIAAGVIGDSEVPQLLAQSAARLLRDLAARGAAPLSLRAMPGLTEIGYGIRSNTARLIAREAVEVTCARGFRKCYWIESDLGD</sequence>
<dbReference type="Proteomes" id="UP001269144">
    <property type="component" value="Unassembled WGS sequence"/>
</dbReference>
<proteinExistence type="predicted"/>
<dbReference type="InterPro" id="IPR045926">
    <property type="entry name" value="DUF6345"/>
</dbReference>
<organism evidence="1 2">
    <name type="scientific">Paracoccus aurantius</name>
    <dbReference type="NCBI Taxonomy" id="3073814"/>
    <lineage>
        <taxon>Bacteria</taxon>
        <taxon>Pseudomonadati</taxon>
        <taxon>Pseudomonadota</taxon>
        <taxon>Alphaproteobacteria</taxon>
        <taxon>Rhodobacterales</taxon>
        <taxon>Paracoccaceae</taxon>
        <taxon>Paracoccus</taxon>
    </lineage>
</organism>
<dbReference type="EMBL" id="JAVQLW010000001">
    <property type="protein sequence ID" value="MDS9468040.1"/>
    <property type="molecule type" value="Genomic_DNA"/>
</dbReference>